<feature type="region of interest" description="Disordered" evidence="1">
    <location>
        <begin position="56"/>
        <end position="102"/>
    </location>
</feature>
<proteinExistence type="predicted"/>
<feature type="non-terminal residue" evidence="2">
    <location>
        <position position="102"/>
    </location>
</feature>
<evidence type="ECO:0000313" key="2">
    <source>
        <dbReference type="EMBL" id="CAA9337890.1"/>
    </source>
</evidence>
<gene>
    <name evidence="2" type="ORF">AVDCRST_MAG93-6494</name>
</gene>
<sequence length="102" mass="11245">WSRSTVRPSLPIIWSVMGKASIMSRTTAAAFRWTTGSANSGPGDFSASSQASGWARITSPFSRPMKRRPRSSKPMCFHRASSIRNPSPGTRLDPSWSTPVYR</sequence>
<reference evidence="2" key="1">
    <citation type="submission" date="2020-02" db="EMBL/GenBank/DDBJ databases">
        <authorList>
            <person name="Meier V. D."/>
        </authorList>
    </citation>
    <scope>NUCLEOTIDE SEQUENCE</scope>
    <source>
        <strain evidence="2">AVDCRST_MAG93</strain>
    </source>
</reference>
<name>A0A6J4LNF8_9CHLR</name>
<organism evidence="2">
    <name type="scientific">uncultured Chloroflexia bacterium</name>
    <dbReference type="NCBI Taxonomy" id="1672391"/>
    <lineage>
        <taxon>Bacteria</taxon>
        <taxon>Bacillati</taxon>
        <taxon>Chloroflexota</taxon>
        <taxon>Chloroflexia</taxon>
        <taxon>environmental samples</taxon>
    </lineage>
</organism>
<accession>A0A6J4LNF8</accession>
<evidence type="ECO:0000256" key="1">
    <source>
        <dbReference type="SAM" id="MobiDB-lite"/>
    </source>
</evidence>
<dbReference type="AlphaFoldDB" id="A0A6J4LNF8"/>
<protein>
    <submittedName>
        <fullName evidence="2">Uncharacterized protein</fullName>
    </submittedName>
</protein>
<feature type="non-terminal residue" evidence="2">
    <location>
        <position position="1"/>
    </location>
</feature>
<dbReference type="EMBL" id="CADCTR010002191">
    <property type="protein sequence ID" value="CAA9337890.1"/>
    <property type="molecule type" value="Genomic_DNA"/>
</dbReference>